<organism evidence="1 2">
    <name type="scientific">Pleuronectes platessa</name>
    <name type="common">European plaice</name>
    <dbReference type="NCBI Taxonomy" id="8262"/>
    <lineage>
        <taxon>Eukaryota</taxon>
        <taxon>Metazoa</taxon>
        <taxon>Chordata</taxon>
        <taxon>Craniata</taxon>
        <taxon>Vertebrata</taxon>
        <taxon>Euteleostomi</taxon>
        <taxon>Actinopterygii</taxon>
        <taxon>Neopterygii</taxon>
        <taxon>Teleostei</taxon>
        <taxon>Neoteleostei</taxon>
        <taxon>Acanthomorphata</taxon>
        <taxon>Carangaria</taxon>
        <taxon>Pleuronectiformes</taxon>
        <taxon>Pleuronectoidei</taxon>
        <taxon>Pleuronectidae</taxon>
        <taxon>Pleuronectes</taxon>
    </lineage>
</organism>
<dbReference type="AlphaFoldDB" id="A0A9N7UVY7"/>
<gene>
    <name evidence="1" type="ORF">PLEPLA_LOCUS27092</name>
</gene>
<protein>
    <submittedName>
        <fullName evidence="1">Uncharacterized protein</fullName>
    </submittedName>
</protein>
<dbReference type="EMBL" id="CADEAL010002258">
    <property type="protein sequence ID" value="CAB1439273.1"/>
    <property type="molecule type" value="Genomic_DNA"/>
</dbReference>
<evidence type="ECO:0000313" key="1">
    <source>
        <dbReference type="EMBL" id="CAB1439273.1"/>
    </source>
</evidence>
<name>A0A9N7UVY7_PLEPL</name>
<sequence length="178" mass="19862">MSPVEADETSSIQHCGLRQKLASNIRSSYRCLVLRLSLPSGLLPIRMLGSGSVINPRRGQGESSRGSPAVFSHRLLLTFYRLFTLSPSRESQQKLRKPLTSPIKQPLTRRLCPSIALSLSHSASLVSQQHLSFKRDLQSHIASSAVSICPLAWLVRLNVRADCRWAMEVLLSLHKIRI</sequence>
<reference evidence="1" key="1">
    <citation type="submission" date="2020-03" db="EMBL/GenBank/DDBJ databases">
        <authorList>
            <person name="Weist P."/>
        </authorList>
    </citation>
    <scope>NUCLEOTIDE SEQUENCE</scope>
</reference>
<evidence type="ECO:0000313" key="2">
    <source>
        <dbReference type="Proteomes" id="UP001153269"/>
    </source>
</evidence>
<dbReference type="Proteomes" id="UP001153269">
    <property type="component" value="Unassembled WGS sequence"/>
</dbReference>
<comment type="caution">
    <text evidence="1">The sequence shown here is derived from an EMBL/GenBank/DDBJ whole genome shotgun (WGS) entry which is preliminary data.</text>
</comment>
<proteinExistence type="predicted"/>
<accession>A0A9N7UVY7</accession>
<keyword evidence="2" id="KW-1185">Reference proteome</keyword>